<accession>X1C6I1</accession>
<comment type="caution">
    <text evidence="1">The sequence shown here is derived from an EMBL/GenBank/DDBJ whole genome shotgun (WGS) entry which is preliminary data.</text>
</comment>
<dbReference type="EMBL" id="BART01020336">
    <property type="protein sequence ID" value="GAH02957.1"/>
    <property type="molecule type" value="Genomic_DNA"/>
</dbReference>
<organism evidence="1">
    <name type="scientific">marine sediment metagenome</name>
    <dbReference type="NCBI Taxonomy" id="412755"/>
    <lineage>
        <taxon>unclassified sequences</taxon>
        <taxon>metagenomes</taxon>
        <taxon>ecological metagenomes</taxon>
    </lineage>
</organism>
<proteinExistence type="predicted"/>
<evidence type="ECO:0000313" key="1">
    <source>
        <dbReference type="EMBL" id="GAH02957.1"/>
    </source>
</evidence>
<gene>
    <name evidence="1" type="ORF">S01H4_37806</name>
</gene>
<name>X1C6I1_9ZZZZ</name>
<sequence length="59" mass="6835">MYRKCDSCGGIFKLPSKICRILIEGNNNIYCPYCESISSHVYFKQYDTEIVSSKRGVIY</sequence>
<dbReference type="AlphaFoldDB" id="X1C6I1"/>
<reference evidence="1" key="1">
    <citation type="journal article" date="2014" name="Front. Microbiol.">
        <title>High frequency of phylogenetically diverse reductive dehalogenase-homologous genes in deep subseafloor sedimentary metagenomes.</title>
        <authorList>
            <person name="Kawai M."/>
            <person name="Futagami T."/>
            <person name="Toyoda A."/>
            <person name="Takaki Y."/>
            <person name="Nishi S."/>
            <person name="Hori S."/>
            <person name="Arai W."/>
            <person name="Tsubouchi T."/>
            <person name="Morono Y."/>
            <person name="Uchiyama I."/>
            <person name="Ito T."/>
            <person name="Fujiyama A."/>
            <person name="Inagaki F."/>
            <person name="Takami H."/>
        </authorList>
    </citation>
    <scope>NUCLEOTIDE SEQUENCE</scope>
    <source>
        <strain evidence="1">Expedition CK06-06</strain>
    </source>
</reference>
<protein>
    <submittedName>
        <fullName evidence="1">Uncharacterized protein</fullName>
    </submittedName>
</protein>